<sequence>MKSELKGKCRLKTICFQTAFLRYVVSGLMLGREILTILFIS</sequence>
<proteinExistence type="predicted"/>
<gene>
    <name evidence="2" type="ORF">NME_0149</name>
</gene>
<keyword evidence="1" id="KW-0812">Transmembrane</keyword>
<keyword evidence="1" id="KW-0472">Membrane</keyword>
<accession>C6SA39</accession>
<evidence type="ECO:0000256" key="1">
    <source>
        <dbReference type="SAM" id="Phobius"/>
    </source>
</evidence>
<dbReference type="EMBL" id="AM889137">
    <property type="protein sequence ID" value="CBA03599.1"/>
    <property type="molecule type" value="Genomic_DNA"/>
</dbReference>
<organism evidence="2">
    <name type="scientific">Neisseria meningitidis alpha153</name>
    <dbReference type="NCBI Taxonomy" id="663926"/>
    <lineage>
        <taxon>Bacteria</taxon>
        <taxon>Pseudomonadati</taxon>
        <taxon>Pseudomonadota</taxon>
        <taxon>Betaproteobacteria</taxon>
        <taxon>Neisseriales</taxon>
        <taxon>Neisseriaceae</taxon>
        <taxon>Neisseria</taxon>
    </lineage>
</organism>
<keyword evidence="1" id="KW-1133">Transmembrane helix</keyword>
<reference evidence="2" key="1">
    <citation type="journal article" date="2008" name="Proc. Natl. Acad. Sci. U.S.A.">
        <title>Whole-genome comparison of disease and carriage strains provides insights into virulence evolution in Neisseria meningitidis.</title>
        <authorList>
            <person name="Schoen C."/>
            <person name="Blom J."/>
            <person name="Claus H."/>
            <person name="Schramm-Glueck A."/>
            <person name="Brandt P."/>
            <person name="Mueller T."/>
            <person name="Goesmann A."/>
            <person name="Joseph B."/>
            <person name="Konietzny S."/>
            <person name="Kurzai O."/>
            <person name="Schmitt C."/>
            <person name="Friedrich T."/>
            <person name="Linke B."/>
            <person name="Vogel U."/>
            <person name="Frosch M."/>
        </authorList>
    </citation>
    <scope>NUCLEOTIDE SEQUENCE</scope>
    <source>
        <strain evidence="2">Alpha153</strain>
    </source>
</reference>
<evidence type="ECO:0000313" key="2">
    <source>
        <dbReference type="EMBL" id="CBA03599.1"/>
    </source>
</evidence>
<name>C6SA39_NEIME</name>
<feature type="transmembrane region" description="Helical" evidence="1">
    <location>
        <begin position="20"/>
        <end position="40"/>
    </location>
</feature>
<dbReference type="AlphaFoldDB" id="C6SA39"/>
<protein>
    <submittedName>
        <fullName evidence="2">Uncharacterized protein</fullName>
    </submittedName>
</protein>